<dbReference type="EMBL" id="BTGU01000087">
    <property type="protein sequence ID" value="GMN59472.1"/>
    <property type="molecule type" value="Genomic_DNA"/>
</dbReference>
<dbReference type="InterPro" id="IPR005162">
    <property type="entry name" value="Retrotrans_gag_dom"/>
</dbReference>
<evidence type="ECO:0000256" key="1">
    <source>
        <dbReference type="SAM" id="MobiDB-lite"/>
    </source>
</evidence>
<dbReference type="AlphaFoldDB" id="A0AA88DQ16"/>
<keyword evidence="4" id="KW-1185">Reference proteome</keyword>
<feature type="region of interest" description="Disordered" evidence="1">
    <location>
        <begin position="1"/>
        <end position="35"/>
    </location>
</feature>
<organism evidence="3 4">
    <name type="scientific">Ficus carica</name>
    <name type="common">Common fig</name>
    <dbReference type="NCBI Taxonomy" id="3494"/>
    <lineage>
        <taxon>Eukaryota</taxon>
        <taxon>Viridiplantae</taxon>
        <taxon>Streptophyta</taxon>
        <taxon>Embryophyta</taxon>
        <taxon>Tracheophyta</taxon>
        <taxon>Spermatophyta</taxon>
        <taxon>Magnoliopsida</taxon>
        <taxon>eudicotyledons</taxon>
        <taxon>Gunneridae</taxon>
        <taxon>Pentapetalae</taxon>
        <taxon>rosids</taxon>
        <taxon>fabids</taxon>
        <taxon>Rosales</taxon>
        <taxon>Moraceae</taxon>
        <taxon>Ficeae</taxon>
        <taxon>Ficus</taxon>
    </lineage>
</organism>
<feature type="region of interest" description="Disordered" evidence="1">
    <location>
        <begin position="617"/>
        <end position="678"/>
    </location>
</feature>
<feature type="region of interest" description="Disordered" evidence="1">
    <location>
        <begin position="286"/>
        <end position="369"/>
    </location>
</feature>
<sequence>MSETTHVFSVVGPPPSPTSTNAPFPPHNPDPGLLPPNFTLLANPDLGDKSVLTVDNRPSPTSRYPELSIYLEAFPVEPSTLGTEYRTGLAPTSTPGPYSASNPGLGIGHVDDPPAVDATHLLLSPVKSPPAANHSDGHCCRFTGDTHGTLPLTVEGLRPRGVHLLGQHHTGVPIILRCSHFADTTPVSPSFRGAPILQVIACGATDEFQPGNPDHIGCCCQSQFGINILAPEGGPEPPPLQQLIPSPSSTRHTMDEHTNQDIQEYDNPAPTVLMEAFCDAHNVQLPQRQPEAAESTPNRPPRSASRCRDPSPTAVRSGWSHRESAGRQQHEEGEPSRMRSRSRRSRVNLSEAPEHPDPTGNNPDDDRREVVNVRRNTLSVFNRLGKPEIYRRLGREASVDKPAERESCDQSRLDYLQRQLDRLVGQQYELEPAGSADPPVTPSIMASPYPSRFKMPTMPSYDGSTDADEHLENYQAHMLIQSANEAALCKSFCLTLTGAARQWYWRLPPGLIDSFQQLASSFLAALGSRTKKLGASHLFGIKQRENETLKKYLERFDKAVVQAENCTDDTLIQALREGIKDTRLIWTLAYDRPTSFAHLRGIAWRHVEADEYVRGRGLEVQDQDQPPSKRSERGQNRQDKGKFVEKIITPAGQSSRATPAARQNPGPSNRTEEPKPEHIVHTIFDGTATGDTASSRRSYAREARRFARGEHINMAEHISKICRQDSPPITFTDDEADRLLHSHNDALVGEIRVANNVVRRVLIDNGSAADVIFMDAFSRLKIEGATLTPTQTPLYRFTGDCVRAAGTVHLPVTIGDGQEKATQMVEFIVVDRPSVYNVILGRPTLNTLKAVVSTYHLAMKFPTSDGIGVFRGNQEGARKCYMEAVNKVCRKVGVFRGNQEGARKCYMEAVNKVCRKALAPATVATILAVDEAGAPSGEVKPLADLDPRISEEEIRALPVEDLISFQLEPERPERTHQRVTWIPRAKNAEADALARLALGNDLEGLVSFPIEKLDQPSIDREEMVLVAENTPTWMDPITRYLAESQLPKDREEARRIRNTSARYTLIDGKLYRRGLSTPYQRCVGPAEAEYIMKEIHNGQALIRMAVRNQIVARYYDKKFRLRVFRVGDLVMKRVLVQELGLGSFGPKWDGPYTITGIVRPRTYRLSDRDGRNLGLPWNTDHLKRFYQ</sequence>
<protein>
    <recommendedName>
        <fullName evidence="2">Retrotransposon gag domain-containing protein</fullName>
    </recommendedName>
</protein>
<feature type="compositionally biased region" description="Basic and acidic residues" evidence="1">
    <location>
        <begin position="320"/>
        <end position="337"/>
    </location>
</feature>
<dbReference type="CDD" id="cd00303">
    <property type="entry name" value="retropepsin_like"/>
    <property type="match status" value="1"/>
</dbReference>
<accession>A0AA88DQ16</accession>
<dbReference type="Pfam" id="PF03732">
    <property type="entry name" value="Retrotrans_gag"/>
    <property type="match status" value="1"/>
</dbReference>
<dbReference type="PANTHER" id="PTHR33240:SF15">
    <property type="entry name" value="GAG-PRO-LIKE PROTEIN"/>
    <property type="match status" value="1"/>
</dbReference>
<dbReference type="InterPro" id="IPR021109">
    <property type="entry name" value="Peptidase_aspartic_dom_sf"/>
</dbReference>
<reference evidence="3" key="1">
    <citation type="submission" date="2023-07" db="EMBL/GenBank/DDBJ databases">
        <title>draft genome sequence of fig (Ficus carica).</title>
        <authorList>
            <person name="Takahashi T."/>
            <person name="Nishimura K."/>
        </authorList>
    </citation>
    <scope>NUCLEOTIDE SEQUENCE</scope>
</reference>
<dbReference type="Proteomes" id="UP001187192">
    <property type="component" value="Unassembled WGS sequence"/>
</dbReference>
<evidence type="ECO:0000313" key="3">
    <source>
        <dbReference type="EMBL" id="GMN59472.1"/>
    </source>
</evidence>
<gene>
    <name evidence="3" type="ORF">TIFTF001_028562</name>
</gene>
<evidence type="ECO:0000313" key="4">
    <source>
        <dbReference type="Proteomes" id="UP001187192"/>
    </source>
</evidence>
<evidence type="ECO:0000259" key="2">
    <source>
        <dbReference type="Pfam" id="PF03732"/>
    </source>
</evidence>
<comment type="caution">
    <text evidence="3">The sequence shown here is derived from an EMBL/GenBank/DDBJ whole genome shotgun (WGS) entry which is preliminary data.</text>
</comment>
<proteinExistence type="predicted"/>
<feature type="region of interest" description="Disordered" evidence="1">
    <location>
        <begin position="231"/>
        <end position="256"/>
    </location>
</feature>
<feature type="compositionally biased region" description="Basic and acidic residues" evidence="1">
    <location>
        <begin position="627"/>
        <end position="645"/>
    </location>
</feature>
<dbReference type="PANTHER" id="PTHR33240">
    <property type="entry name" value="OS08G0508500 PROTEIN"/>
    <property type="match status" value="1"/>
</dbReference>
<feature type="compositionally biased region" description="Pro residues" evidence="1">
    <location>
        <begin position="12"/>
        <end position="34"/>
    </location>
</feature>
<name>A0AA88DQ16_FICCA</name>
<feature type="domain" description="Retrotransposon gag" evidence="2">
    <location>
        <begin position="492"/>
        <end position="580"/>
    </location>
</feature>
<dbReference type="Gene3D" id="2.40.70.10">
    <property type="entry name" value="Acid Proteases"/>
    <property type="match status" value="1"/>
</dbReference>